<sequence>MNTLPKSITPELLSFCQSISPERPVYVRSKRSSDAQMSACFDNVARKITRAGGTTAYGWAIWHIPGLYFEAEHHGVWRRRSGELIDVSPQLGDVSKILFLPDRTAVYDPSQFRSNVIAPVNDTPLATEFVAMAKARNAILDRYRTGEYIAVALSAADQSALDAITRRLNELWKLAGK</sequence>
<dbReference type="Proteomes" id="UP001176471">
    <property type="component" value="Unassembled WGS sequence"/>
</dbReference>
<organism evidence="1 2">
    <name type="scientific">Sphingobium cyanobacteriorum</name>
    <dbReference type="NCBI Taxonomy" id="3063954"/>
    <lineage>
        <taxon>Bacteria</taxon>
        <taxon>Pseudomonadati</taxon>
        <taxon>Pseudomonadota</taxon>
        <taxon>Alphaproteobacteria</taxon>
        <taxon>Sphingomonadales</taxon>
        <taxon>Sphingomonadaceae</taxon>
        <taxon>Sphingobium</taxon>
    </lineage>
</organism>
<dbReference type="EMBL" id="JAUQOM010000026">
    <property type="protein sequence ID" value="MDO7837410.1"/>
    <property type="molecule type" value="Genomic_DNA"/>
</dbReference>
<accession>A0ABT8ZSA0</accession>
<evidence type="ECO:0000313" key="2">
    <source>
        <dbReference type="Proteomes" id="UP001176471"/>
    </source>
</evidence>
<keyword evidence="2" id="KW-1185">Reference proteome</keyword>
<protein>
    <recommendedName>
        <fullName evidence="3">DUF4304 domain-containing protein</fullName>
    </recommendedName>
</protein>
<proteinExistence type="predicted"/>
<evidence type="ECO:0000313" key="1">
    <source>
        <dbReference type="EMBL" id="MDO7837410.1"/>
    </source>
</evidence>
<comment type="caution">
    <text evidence="1">The sequence shown here is derived from an EMBL/GenBank/DDBJ whole genome shotgun (WGS) entry which is preliminary data.</text>
</comment>
<name>A0ABT8ZSA0_9SPHN</name>
<evidence type="ECO:0008006" key="3">
    <source>
        <dbReference type="Google" id="ProtNLM"/>
    </source>
</evidence>
<gene>
    <name evidence="1" type="ORF">Q4610_20405</name>
</gene>
<reference evidence="1" key="1">
    <citation type="submission" date="2023-07" db="EMBL/GenBank/DDBJ databases">
        <title>Bacterial whole genome sequence for Sphingobium sp. HBC34.</title>
        <authorList>
            <person name="Le V."/>
            <person name="Ko S.-R."/>
            <person name="Ahn C.-Y."/>
            <person name="Oh H.-M."/>
        </authorList>
    </citation>
    <scope>NUCLEOTIDE SEQUENCE</scope>
    <source>
        <strain evidence="1">HBC34</strain>
    </source>
</reference>